<feature type="domain" description="AAA+ ATPase" evidence="1">
    <location>
        <begin position="254"/>
        <end position="415"/>
    </location>
</feature>
<dbReference type="GO" id="GO:0016301">
    <property type="term" value="F:kinase activity"/>
    <property type="evidence" value="ECO:0007669"/>
    <property type="project" value="InterPro"/>
</dbReference>
<dbReference type="AlphaFoldDB" id="Q24WA8"/>
<name>Q24WA8_DESHY</name>
<protein>
    <recommendedName>
        <fullName evidence="1">AAA+ ATPase domain-containing protein</fullName>
    </recommendedName>
</protein>
<dbReference type="InterPro" id="IPR006083">
    <property type="entry name" value="PRK/URK"/>
</dbReference>
<dbReference type="PANTHER" id="PTHR10285">
    <property type="entry name" value="URIDINE KINASE"/>
    <property type="match status" value="1"/>
</dbReference>
<dbReference type="InterPro" id="IPR003593">
    <property type="entry name" value="AAA+_ATPase"/>
</dbReference>
<dbReference type="SMART" id="SM00382">
    <property type="entry name" value="AAA"/>
    <property type="match status" value="1"/>
</dbReference>
<proteinExistence type="predicted"/>
<keyword evidence="3" id="KW-1185">Reference proteome</keyword>
<accession>Q24WA8</accession>
<dbReference type="CDD" id="cd02028">
    <property type="entry name" value="UMPK_like"/>
    <property type="match status" value="1"/>
</dbReference>
<dbReference type="HOGENOM" id="CLU_023775_1_0_9"/>
<dbReference type="EMBL" id="AP008230">
    <property type="protein sequence ID" value="BAE83684.1"/>
    <property type="molecule type" value="Genomic_DNA"/>
</dbReference>
<dbReference type="GO" id="GO:0005524">
    <property type="term" value="F:ATP binding"/>
    <property type="evidence" value="ECO:0007669"/>
    <property type="project" value="InterPro"/>
</dbReference>
<dbReference type="SUPFAM" id="SSF52540">
    <property type="entry name" value="P-loop containing nucleoside triphosphate hydrolases"/>
    <property type="match status" value="1"/>
</dbReference>
<sequence>MHSLPKTLSELYSPEMDIFPSPVYHIFLKSFSKVTGRKDSSVELTLRQTLKKRGAPMSVMETTHRQYRQTLIFGLIRIVEELFPQEEIKIQYSILDGIYCELENSPLSPREVAQIEEKLHHWLESKPKIMSCAEEDGFFHTKVNHIFVKSLYPAMHPADTYYPFTLIFYHPGFILLFSNPEHPCELPNFVPPEKLAATFLESQRWVENLHLDKVGSINLNIRKGKTTELISLAEALHEKKISLIADRILEQRRNLRIILISGPSSSGKTTFAQRLSTQLQVNGIRPIALSLDNYFCDREHTPLDEYGQYDFEALEALDLPLLNQHVKALIHGEEIECPIFDFVAGRRQPEGIRMKLEPDEILVMEGIHALNPRLLPSLERSHLFKIYISALFQPNIDTHNRISTTDVRLIRRLVRDDKYRGINPEKTLNQWSSVRRGENNNIFPYQEEADVMFNSSLLYELNALKAYAEPLLISIPKDHPYYATASHLLRVLYHFEILDIAKVPFNSILREFIGGGIY</sequence>
<dbReference type="eggNOG" id="COG0572">
    <property type="taxonomic scope" value="Bacteria"/>
</dbReference>
<organism evidence="2 3">
    <name type="scientific">Desulfitobacterium hafniense (strain Y51)</name>
    <dbReference type="NCBI Taxonomy" id="138119"/>
    <lineage>
        <taxon>Bacteria</taxon>
        <taxon>Bacillati</taxon>
        <taxon>Bacillota</taxon>
        <taxon>Clostridia</taxon>
        <taxon>Eubacteriales</taxon>
        <taxon>Desulfitobacteriaceae</taxon>
        <taxon>Desulfitobacterium</taxon>
    </lineage>
</organism>
<evidence type="ECO:0000259" key="1">
    <source>
        <dbReference type="SMART" id="SM00382"/>
    </source>
</evidence>
<reference evidence="2 3" key="1">
    <citation type="journal article" date="2006" name="J. Bacteriol.">
        <title>Complete genome sequence of the dehalorespiring bacterium Desulfitobacterium hafniense Y51 and comparison with Dehalococcoides ethenogenes 195.</title>
        <authorList>
            <person name="Nonaka H."/>
            <person name="Keresztes G."/>
            <person name="Shinoda Y."/>
            <person name="Ikenaga Y."/>
            <person name="Abe M."/>
            <person name="Naito K."/>
            <person name="Inatomi K."/>
            <person name="Furukawa K."/>
            <person name="Inui M."/>
            <person name="Yukawa H."/>
        </authorList>
    </citation>
    <scope>NUCLEOTIDE SEQUENCE [LARGE SCALE GENOMIC DNA]</scope>
    <source>
        <strain evidence="2 3">Y51</strain>
    </source>
</reference>
<dbReference type="PRINTS" id="PR00988">
    <property type="entry name" value="URIDINKINASE"/>
</dbReference>
<dbReference type="Gene3D" id="3.40.50.300">
    <property type="entry name" value="P-loop containing nucleotide triphosphate hydrolases"/>
    <property type="match status" value="1"/>
</dbReference>
<dbReference type="Proteomes" id="UP000001946">
    <property type="component" value="Chromosome"/>
</dbReference>
<evidence type="ECO:0000313" key="3">
    <source>
        <dbReference type="Proteomes" id="UP000001946"/>
    </source>
</evidence>
<gene>
    <name evidence="2" type="ordered locus">DSY1895</name>
</gene>
<dbReference type="InterPro" id="IPR027417">
    <property type="entry name" value="P-loop_NTPase"/>
</dbReference>
<dbReference type="KEGG" id="dsy:DSY1895"/>
<dbReference type="Pfam" id="PF00485">
    <property type="entry name" value="PRK"/>
    <property type="match status" value="1"/>
</dbReference>
<evidence type="ECO:0000313" key="2">
    <source>
        <dbReference type="EMBL" id="BAE83684.1"/>
    </source>
</evidence>
<dbReference type="STRING" id="138119.DSY1895"/>